<protein>
    <submittedName>
        <fullName evidence="2">Receptor-type tyrosine-phosphatase H</fullName>
    </submittedName>
</protein>
<reference evidence="2 3" key="1">
    <citation type="journal article" date="2018" name="Sci. Rep.">
        <title>Genomic signatures of local adaptation to the degree of environmental predictability in rotifers.</title>
        <authorList>
            <person name="Franch-Gras L."/>
            <person name="Hahn C."/>
            <person name="Garcia-Roger E.M."/>
            <person name="Carmona M.J."/>
            <person name="Serra M."/>
            <person name="Gomez A."/>
        </authorList>
    </citation>
    <scope>NUCLEOTIDE SEQUENCE [LARGE SCALE GENOMIC DNA]</scope>
    <source>
        <strain evidence="2">HYR1</strain>
    </source>
</reference>
<dbReference type="CDD" id="cd00063">
    <property type="entry name" value="FN3"/>
    <property type="match status" value="1"/>
</dbReference>
<dbReference type="Gene3D" id="2.60.40.10">
    <property type="entry name" value="Immunoglobulins"/>
    <property type="match status" value="1"/>
</dbReference>
<dbReference type="Proteomes" id="UP000276133">
    <property type="component" value="Unassembled WGS sequence"/>
</dbReference>
<dbReference type="SUPFAM" id="SSF49265">
    <property type="entry name" value="Fibronectin type III"/>
    <property type="match status" value="1"/>
</dbReference>
<dbReference type="GO" id="GO:0016020">
    <property type="term" value="C:membrane"/>
    <property type="evidence" value="ECO:0007669"/>
    <property type="project" value="UniProtKB-SubCell"/>
</dbReference>
<dbReference type="InterPro" id="IPR003961">
    <property type="entry name" value="FN3_dom"/>
</dbReference>
<proteinExistence type="predicted"/>
<dbReference type="EMBL" id="REGN01001142">
    <property type="protein sequence ID" value="RNA36678.1"/>
    <property type="molecule type" value="Genomic_DNA"/>
</dbReference>
<sequence length="615" mass="69584">IYKFKKTKIIHHQILQIIKHPLPAKNLKLIKLNQTALNVTWINPESYYSSLNLTCISSEKNSKLEMSQIFPKTSTKASHYVLNHLLPGSNYTCWIITTKTESNGNFSSLAESEPSHQTTEPSNLSIHNFKLNEMNSSISFEFEAPLGSYDNFSISLVDLISNDIVVTQEYQAGSAFDLLFSQNGLIAGKSYKIHSQVHRYGDTSFRNLISFSLRPEPVQHLKIFALSKSKVNVTWTPPIYFQLFTVNTSFSKMVKSRLSWLELNGINATSFDLGVSTCSTKECDLTSQWTSATFDFEALKIGNLTKNLLDSNNLLLNFDLVGVHDLKSIHFELTNLRTHLSQKCVHELKEKSKCSFSFSCVESKCGLKLDNLKYNSNYEIKMTPHSLSNYAFKSVSTGFKTRPWLPDTDYQTYSSYAIQSKFDSSQILNVYLPSIDESNGAVMDTSLMVVKLGKLSMYNQSDKFRIDNPRDQEYLKYLYYTSEMCSNETALSEPCLVTKLQDSQDRNLSKIYVIGNLGDDRGLAEPVNASNSSSFMYQFINQDLIEPSNLYQLFFLFKIGDNQTELFLASVPTEPIQTGPKNVHTANAKSQDGIALWTIIVLCIVSWSYLKTGPI</sequence>
<dbReference type="InterPro" id="IPR050713">
    <property type="entry name" value="RTP_Phos/Ushers"/>
</dbReference>
<dbReference type="InterPro" id="IPR036116">
    <property type="entry name" value="FN3_sf"/>
</dbReference>
<organism evidence="2 3">
    <name type="scientific">Brachionus plicatilis</name>
    <name type="common">Marine rotifer</name>
    <name type="synonym">Brachionus muelleri</name>
    <dbReference type="NCBI Taxonomy" id="10195"/>
    <lineage>
        <taxon>Eukaryota</taxon>
        <taxon>Metazoa</taxon>
        <taxon>Spiralia</taxon>
        <taxon>Gnathifera</taxon>
        <taxon>Rotifera</taxon>
        <taxon>Eurotatoria</taxon>
        <taxon>Monogononta</taxon>
        <taxon>Pseudotrocha</taxon>
        <taxon>Ploima</taxon>
        <taxon>Brachionidae</taxon>
        <taxon>Brachionus</taxon>
    </lineage>
</organism>
<dbReference type="PANTHER" id="PTHR46957">
    <property type="entry name" value="CYTOKINE RECEPTOR"/>
    <property type="match status" value="1"/>
</dbReference>
<dbReference type="InterPro" id="IPR013783">
    <property type="entry name" value="Ig-like_fold"/>
</dbReference>
<accession>A0A3M7SMB8</accession>
<evidence type="ECO:0000313" key="2">
    <source>
        <dbReference type="EMBL" id="RNA36678.1"/>
    </source>
</evidence>
<feature type="non-terminal residue" evidence="2">
    <location>
        <position position="1"/>
    </location>
</feature>
<dbReference type="Pfam" id="PF00041">
    <property type="entry name" value="fn3"/>
    <property type="match status" value="1"/>
</dbReference>
<dbReference type="SMART" id="SM00060">
    <property type="entry name" value="FN3"/>
    <property type="match status" value="2"/>
</dbReference>
<evidence type="ECO:0000259" key="1">
    <source>
        <dbReference type="PROSITE" id="PS50853"/>
    </source>
</evidence>
<dbReference type="PROSITE" id="PS50853">
    <property type="entry name" value="FN3"/>
    <property type="match status" value="1"/>
</dbReference>
<dbReference type="AlphaFoldDB" id="A0A3M7SMB8"/>
<comment type="caution">
    <text evidence="2">The sequence shown here is derived from an EMBL/GenBank/DDBJ whole genome shotgun (WGS) entry which is preliminary data.</text>
</comment>
<name>A0A3M7SMB8_BRAPC</name>
<keyword evidence="2" id="KW-0675">Receptor</keyword>
<keyword evidence="3" id="KW-1185">Reference proteome</keyword>
<evidence type="ECO:0000313" key="3">
    <source>
        <dbReference type="Proteomes" id="UP000276133"/>
    </source>
</evidence>
<gene>
    <name evidence="2" type="ORF">BpHYR1_019554</name>
</gene>
<feature type="domain" description="Fibronectin type-III" evidence="1">
    <location>
        <begin position="23"/>
        <end position="122"/>
    </location>
</feature>
<dbReference type="PANTHER" id="PTHR46957:SF3">
    <property type="entry name" value="CYTOKINE RECEPTOR"/>
    <property type="match status" value="1"/>
</dbReference>